<dbReference type="EMBL" id="ML179386">
    <property type="protein sequence ID" value="THU88997.1"/>
    <property type="molecule type" value="Genomic_DNA"/>
</dbReference>
<dbReference type="OrthoDB" id="3267074at2759"/>
<feature type="non-terminal residue" evidence="1">
    <location>
        <position position="1"/>
    </location>
</feature>
<evidence type="ECO:0000313" key="2">
    <source>
        <dbReference type="Proteomes" id="UP000297245"/>
    </source>
</evidence>
<accession>A0A4S8LIR1</accession>
<evidence type="ECO:0008006" key="3">
    <source>
        <dbReference type="Google" id="ProtNLM"/>
    </source>
</evidence>
<protein>
    <recommendedName>
        <fullName evidence="3">Reverse transcriptase zinc-binding domain-containing protein</fullName>
    </recommendedName>
</protein>
<reference evidence="1 2" key="1">
    <citation type="journal article" date="2019" name="Nat. Ecol. Evol.">
        <title>Megaphylogeny resolves global patterns of mushroom evolution.</title>
        <authorList>
            <person name="Varga T."/>
            <person name="Krizsan K."/>
            <person name="Foldi C."/>
            <person name="Dima B."/>
            <person name="Sanchez-Garcia M."/>
            <person name="Sanchez-Ramirez S."/>
            <person name="Szollosi G.J."/>
            <person name="Szarkandi J.G."/>
            <person name="Papp V."/>
            <person name="Albert L."/>
            <person name="Andreopoulos W."/>
            <person name="Angelini C."/>
            <person name="Antonin V."/>
            <person name="Barry K.W."/>
            <person name="Bougher N.L."/>
            <person name="Buchanan P."/>
            <person name="Buyck B."/>
            <person name="Bense V."/>
            <person name="Catcheside P."/>
            <person name="Chovatia M."/>
            <person name="Cooper J."/>
            <person name="Damon W."/>
            <person name="Desjardin D."/>
            <person name="Finy P."/>
            <person name="Geml J."/>
            <person name="Haridas S."/>
            <person name="Hughes K."/>
            <person name="Justo A."/>
            <person name="Karasinski D."/>
            <person name="Kautmanova I."/>
            <person name="Kiss B."/>
            <person name="Kocsube S."/>
            <person name="Kotiranta H."/>
            <person name="LaButti K.M."/>
            <person name="Lechner B.E."/>
            <person name="Liimatainen K."/>
            <person name="Lipzen A."/>
            <person name="Lukacs Z."/>
            <person name="Mihaltcheva S."/>
            <person name="Morgado L.N."/>
            <person name="Niskanen T."/>
            <person name="Noordeloos M.E."/>
            <person name="Ohm R.A."/>
            <person name="Ortiz-Santana B."/>
            <person name="Ovrebo C."/>
            <person name="Racz N."/>
            <person name="Riley R."/>
            <person name="Savchenko A."/>
            <person name="Shiryaev A."/>
            <person name="Soop K."/>
            <person name="Spirin V."/>
            <person name="Szebenyi C."/>
            <person name="Tomsovsky M."/>
            <person name="Tulloss R.E."/>
            <person name="Uehling J."/>
            <person name="Grigoriev I.V."/>
            <person name="Vagvolgyi C."/>
            <person name="Papp T."/>
            <person name="Martin F.M."/>
            <person name="Miettinen O."/>
            <person name="Hibbett D.S."/>
            <person name="Nagy L.G."/>
        </authorList>
    </citation>
    <scope>NUCLEOTIDE SEQUENCE [LARGE SCALE GENOMIC DNA]</scope>
    <source>
        <strain evidence="1 2">CBS 962.96</strain>
    </source>
</reference>
<dbReference type="AlphaFoldDB" id="A0A4S8LIR1"/>
<evidence type="ECO:0000313" key="1">
    <source>
        <dbReference type="EMBL" id="THU88997.1"/>
    </source>
</evidence>
<sequence length="92" mass="10759">LVQLRTGHAQLYHHLHRTQQVDSPTCPCCNQHHETVIHYLLLCPAHNHARARLKRAIGSNDLTLQKLLAERIHLKHLFEFLNDTKRFAHIYG</sequence>
<gene>
    <name evidence="1" type="ORF">K435DRAFT_588642</name>
</gene>
<feature type="non-terminal residue" evidence="1">
    <location>
        <position position="92"/>
    </location>
</feature>
<organism evidence="1 2">
    <name type="scientific">Dendrothele bispora (strain CBS 962.96)</name>
    <dbReference type="NCBI Taxonomy" id="1314807"/>
    <lineage>
        <taxon>Eukaryota</taxon>
        <taxon>Fungi</taxon>
        <taxon>Dikarya</taxon>
        <taxon>Basidiomycota</taxon>
        <taxon>Agaricomycotina</taxon>
        <taxon>Agaricomycetes</taxon>
        <taxon>Agaricomycetidae</taxon>
        <taxon>Agaricales</taxon>
        <taxon>Agaricales incertae sedis</taxon>
        <taxon>Dendrothele</taxon>
    </lineage>
</organism>
<keyword evidence="2" id="KW-1185">Reference proteome</keyword>
<name>A0A4S8LIR1_DENBC</name>
<proteinExistence type="predicted"/>
<dbReference type="Proteomes" id="UP000297245">
    <property type="component" value="Unassembled WGS sequence"/>
</dbReference>